<dbReference type="AlphaFoldDB" id="A0A6H1ZRD3"/>
<reference evidence="1" key="1">
    <citation type="submission" date="2020-03" db="EMBL/GenBank/DDBJ databases">
        <title>The deep terrestrial virosphere.</title>
        <authorList>
            <person name="Holmfeldt K."/>
            <person name="Nilsson E."/>
            <person name="Simone D."/>
            <person name="Lopez-Fernandez M."/>
            <person name="Wu X."/>
            <person name="de Brujin I."/>
            <person name="Lundin D."/>
            <person name="Andersson A."/>
            <person name="Bertilsson S."/>
            <person name="Dopson M."/>
        </authorList>
    </citation>
    <scope>NUCLEOTIDE SEQUENCE</scope>
    <source>
        <strain evidence="2">MM415A01361</strain>
        <strain evidence="3">MM415B03025</strain>
        <strain evidence="1">TM448A01582</strain>
        <strain evidence="4">TM448B01622</strain>
    </source>
</reference>
<name>A0A6H1ZRD3_9ZZZZ</name>
<evidence type="ECO:0000313" key="1">
    <source>
        <dbReference type="EMBL" id="QJA50049.1"/>
    </source>
</evidence>
<proteinExistence type="predicted"/>
<dbReference type="EMBL" id="MT144171">
    <property type="protein sequence ID" value="QJA50049.1"/>
    <property type="molecule type" value="Genomic_DNA"/>
</dbReference>
<organism evidence="1">
    <name type="scientific">viral metagenome</name>
    <dbReference type="NCBI Taxonomy" id="1070528"/>
    <lineage>
        <taxon>unclassified sequences</taxon>
        <taxon>metagenomes</taxon>
        <taxon>organismal metagenomes</taxon>
    </lineage>
</organism>
<evidence type="ECO:0000313" key="3">
    <source>
        <dbReference type="EMBL" id="QJA87255.1"/>
    </source>
</evidence>
<protein>
    <submittedName>
        <fullName evidence="1">Uncharacterized protein</fullName>
    </submittedName>
</protein>
<evidence type="ECO:0000313" key="2">
    <source>
        <dbReference type="EMBL" id="QJA77109.1"/>
    </source>
</evidence>
<dbReference type="EMBL" id="MT142263">
    <property type="protein sequence ID" value="QJA77109.1"/>
    <property type="molecule type" value="Genomic_DNA"/>
</dbReference>
<dbReference type="EMBL" id="MT142692">
    <property type="protein sequence ID" value="QJA87255.1"/>
    <property type="molecule type" value="Genomic_DNA"/>
</dbReference>
<evidence type="ECO:0000313" key="4">
    <source>
        <dbReference type="EMBL" id="QJH99597.1"/>
    </source>
</evidence>
<sequence length="61" mass="7458">MLLFRPKFKTFFFRYNPWQAFWLLMWNLGEITAWPILTKNAVFIFSQMIGGKRKKIDNDQL</sequence>
<dbReference type="EMBL" id="MT144798">
    <property type="protein sequence ID" value="QJH99597.1"/>
    <property type="molecule type" value="Genomic_DNA"/>
</dbReference>
<gene>
    <name evidence="2" type="ORF">MM415A01361_0019</name>
    <name evidence="3" type="ORF">MM415B03025_0005</name>
    <name evidence="1" type="ORF">TM448A01582_0002</name>
    <name evidence="4" type="ORF">TM448B01622_0012</name>
</gene>
<accession>A0A6H1ZRD3</accession>